<keyword evidence="4" id="KW-0496">Mitochondrion</keyword>
<organism evidence="8 9">
    <name type="scientific">Sporothrix stenoceras</name>
    <dbReference type="NCBI Taxonomy" id="5173"/>
    <lineage>
        <taxon>Eukaryota</taxon>
        <taxon>Fungi</taxon>
        <taxon>Dikarya</taxon>
        <taxon>Ascomycota</taxon>
        <taxon>Pezizomycotina</taxon>
        <taxon>Sordariomycetes</taxon>
        <taxon>Sordariomycetidae</taxon>
        <taxon>Ophiostomatales</taxon>
        <taxon>Ophiostomataceae</taxon>
        <taxon>Sporothrix</taxon>
    </lineage>
</organism>
<dbReference type="InterPro" id="IPR016939">
    <property type="entry name" value="Ribosomal_mS23_fun"/>
</dbReference>
<gene>
    <name evidence="8" type="primary">RSM25</name>
    <name evidence="8" type="ORF">Sste5346_003325</name>
</gene>
<comment type="similarity">
    <text evidence="2">Belongs to the mitochondrion-specific ribosomal protein mS23 family.</text>
</comment>
<evidence type="ECO:0000256" key="7">
    <source>
        <dbReference type="ARBA" id="ARBA00035421"/>
    </source>
</evidence>
<evidence type="ECO:0000313" key="8">
    <source>
        <dbReference type="EMBL" id="KAL1898914.1"/>
    </source>
</evidence>
<comment type="subcellular location">
    <subcellularLocation>
        <location evidence="1">Mitochondrion</location>
    </subcellularLocation>
</comment>
<evidence type="ECO:0000313" key="9">
    <source>
        <dbReference type="Proteomes" id="UP001583186"/>
    </source>
</evidence>
<evidence type="ECO:0000256" key="4">
    <source>
        <dbReference type="ARBA" id="ARBA00023128"/>
    </source>
</evidence>
<protein>
    <recommendedName>
        <fullName evidence="6">Small ribosomal subunit protein mS23</fullName>
    </recommendedName>
    <alternativeName>
        <fullName evidence="7">37S ribosomal protein S25, mitochondrial</fullName>
    </alternativeName>
</protein>
<keyword evidence="9" id="KW-1185">Reference proteome</keyword>
<keyword evidence="3" id="KW-0689">Ribosomal protein</keyword>
<dbReference type="PANTHER" id="PTHR37799:SF1">
    <property type="entry name" value="SMALL RIBOSOMAL SUBUNIT PROTEIN MS23"/>
    <property type="match status" value="1"/>
</dbReference>
<dbReference type="CDD" id="cd23701">
    <property type="entry name" value="At1g26750"/>
    <property type="match status" value="1"/>
</dbReference>
<evidence type="ECO:0000256" key="5">
    <source>
        <dbReference type="ARBA" id="ARBA00023274"/>
    </source>
</evidence>
<dbReference type="PANTHER" id="PTHR37799">
    <property type="entry name" value="37S RIBOSOMAL PROTEIN S25, MITOCHONDRIAL"/>
    <property type="match status" value="1"/>
</dbReference>
<reference evidence="8 9" key="1">
    <citation type="journal article" date="2024" name="IMA Fungus">
        <title>IMA Genome - F19 : A genome assembly and annotation guide to empower mycologists, including annotated draft genome sequences of Ceratocystis pirilliformis, Diaporthe australafricana, Fusarium ophioides, Paecilomyces lecythidis, and Sporothrix stenoceras.</title>
        <authorList>
            <person name="Aylward J."/>
            <person name="Wilson A.M."/>
            <person name="Visagie C.M."/>
            <person name="Spraker J."/>
            <person name="Barnes I."/>
            <person name="Buitendag C."/>
            <person name="Ceriani C."/>
            <person name="Del Mar Angel L."/>
            <person name="du Plessis D."/>
            <person name="Fuchs T."/>
            <person name="Gasser K."/>
            <person name="Kramer D."/>
            <person name="Li W."/>
            <person name="Munsamy K."/>
            <person name="Piso A."/>
            <person name="Price J.L."/>
            <person name="Sonnekus B."/>
            <person name="Thomas C."/>
            <person name="van der Nest A."/>
            <person name="van Dijk A."/>
            <person name="van Heerden A."/>
            <person name="van Vuuren N."/>
            <person name="Yilmaz N."/>
            <person name="Duong T.A."/>
            <person name="van der Merwe N.A."/>
            <person name="Wingfield M.J."/>
            <person name="Wingfield B.D."/>
        </authorList>
    </citation>
    <scope>NUCLEOTIDE SEQUENCE [LARGE SCALE GENOMIC DNA]</scope>
    <source>
        <strain evidence="8 9">CMW 5346</strain>
    </source>
</reference>
<name>A0ABR3ZEW3_9PEZI</name>
<dbReference type="InterPro" id="IPR059242">
    <property type="entry name" value="mS23_dom"/>
</dbReference>
<dbReference type="Proteomes" id="UP001583186">
    <property type="component" value="Unassembled WGS sequence"/>
</dbReference>
<comment type="caution">
    <text evidence="8">The sequence shown here is derived from an EMBL/GenBank/DDBJ whole genome shotgun (WGS) entry which is preliminary data.</text>
</comment>
<dbReference type="EMBL" id="JAWCUI010000014">
    <property type="protein sequence ID" value="KAL1898914.1"/>
    <property type="molecule type" value="Genomic_DNA"/>
</dbReference>
<dbReference type="Pfam" id="PF13741">
    <property type="entry name" value="MRP-S25"/>
    <property type="match status" value="1"/>
</dbReference>
<accession>A0ABR3ZEW3</accession>
<keyword evidence="5" id="KW-0687">Ribonucleoprotein</keyword>
<sequence>MGRHARQFRALKVAATTRSNLQNLVVPRLKKTEPVWLKVVEAIPPAEAAIRAVPPRLEAPLPGMRKPRRTYMPHKILYEEDELRQTFFKDHPWELARPRVLIETDGKDALRFDWSKGLVQPGFPLSGESVVQRQMWLMHAGGMTKEQAYDSARREFYALRHKEDVERRVAQEEARMVGAYFGVTAIQANMREEDKAYEWWKEWAARQSAKMDALAASRSNIGFGAPAEEAPAQDGLPMAE</sequence>
<evidence type="ECO:0000256" key="3">
    <source>
        <dbReference type="ARBA" id="ARBA00022980"/>
    </source>
</evidence>
<evidence type="ECO:0000256" key="1">
    <source>
        <dbReference type="ARBA" id="ARBA00004173"/>
    </source>
</evidence>
<evidence type="ECO:0000256" key="2">
    <source>
        <dbReference type="ARBA" id="ARBA00009864"/>
    </source>
</evidence>
<proteinExistence type="inferred from homology"/>
<evidence type="ECO:0000256" key="6">
    <source>
        <dbReference type="ARBA" id="ARBA00035137"/>
    </source>
</evidence>